<organism evidence="3 4">
    <name type="scientific">Arthrobacter alpinus</name>
    <dbReference type="NCBI Taxonomy" id="656366"/>
    <lineage>
        <taxon>Bacteria</taxon>
        <taxon>Bacillati</taxon>
        <taxon>Actinomycetota</taxon>
        <taxon>Actinomycetes</taxon>
        <taxon>Micrococcales</taxon>
        <taxon>Micrococcaceae</taxon>
        <taxon>Arthrobacter</taxon>
    </lineage>
</organism>
<evidence type="ECO:0000256" key="1">
    <source>
        <dbReference type="SAM" id="MobiDB-lite"/>
    </source>
</evidence>
<protein>
    <submittedName>
        <fullName evidence="3">Uncharacterized protein</fullName>
    </submittedName>
</protein>
<reference evidence="3 4" key="1">
    <citation type="submission" date="2016-10" db="EMBL/GenBank/DDBJ databases">
        <authorList>
            <person name="de Groot N.N."/>
        </authorList>
    </citation>
    <scope>NUCLEOTIDE SEQUENCE [LARGE SCALE GENOMIC DNA]</scope>
    <source>
        <strain evidence="3 4">DSM 22274</strain>
    </source>
</reference>
<accession>A0A1H5KGX4</accession>
<keyword evidence="2" id="KW-0812">Transmembrane</keyword>
<dbReference type="Proteomes" id="UP000182725">
    <property type="component" value="Unassembled WGS sequence"/>
</dbReference>
<keyword evidence="2" id="KW-1133">Transmembrane helix</keyword>
<proteinExistence type="predicted"/>
<dbReference type="AlphaFoldDB" id="A0A1H5KGX4"/>
<name>A0A1H5KGX4_9MICC</name>
<feature type="compositionally biased region" description="Basic and acidic residues" evidence="1">
    <location>
        <begin position="9"/>
        <end position="21"/>
    </location>
</feature>
<dbReference type="EMBL" id="FNTV01000001">
    <property type="protein sequence ID" value="SEE63667.1"/>
    <property type="molecule type" value="Genomic_DNA"/>
</dbReference>
<evidence type="ECO:0000313" key="4">
    <source>
        <dbReference type="Proteomes" id="UP000182725"/>
    </source>
</evidence>
<keyword evidence="2" id="KW-0472">Membrane</keyword>
<evidence type="ECO:0000256" key="2">
    <source>
        <dbReference type="SAM" id="Phobius"/>
    </source>
</evidence>
<feature type="region of interest" description="Disordered" evidence="1">
    <location>
        <begin position="1"/>
        <end position="22"/>
    </location>
</feature>
<evidence type="ECO:0000313" key="3">
    <source>
        <dbReference type="EMBL" id="SEE63667.1"/>
    </source>
</evidence>
<gene>
    <name evidence="3" type="ORF">SAMN04489740_1995</name>
</gene>
<feature type="transmembrane region" description="Helical" evidence="2">
    <location>
        <begin position="21"/>
        <end position="48"/>
    </location>
</feature>
<sequence length="325" mass="34341">MSSAGPQQPERKSSRRSDRGLRNLPGFTTAAVVFLLIVLLGAGGAAIAKWNQSGTVAIAITAGAAPTTSPTPTPTPTVPPAGPGNIVANPVIAARPALMNPETVTCDANGNSGKYTVNWASDASGGISYVVSIGVSDKNYGSPQSQTVTVNRANFNLDNTDAAYGLYILRIQPMKNTVVAGDPVYRTIQHKKMTQQCLYASPNDRSPLGPFSVNAVPASTAATNNVLNVSWTALAAGTQYVVSMVSVDTPSSFGAEFTTSTSSATLTFPPYQLDQWGSPTNGGSFNGEYLLRVIPMNQGKAGDPVYKKVFYKAYDFRVENFQHQY</sequence>